<organism evidence="1 2">
    <name type="scientific">Pseudomonas amygdali pv. mori str. 301020</name>
    <dbReference type="NCBI Taxonomy" id="629261"/>
    <lineage>
        <taxon>Bacteria</taxon>
        <taxon>Pseudomonadati</taxon>
        <taxon>Pseudomonadota</taxon>
        <taxon>Gammaproteobacteria</taxon>
        <taxon>Pseudomonadales</taxon>
        <taxon>Pseudomonadaceae</taxon>
        <taxon>Pseudomonas</taxon>
        <taxon>Pseudomonas amygdali</taxon>
    </lineage>
</organism>
<dbReference type="Proteomes" id="UP000003465">
    <property type="component" value="Unassembled WGS sequence"/>
</dbReference>
<proteinExistence type="predicted"/>
<comment type="caution">
    <text evidence="1">The sequence shown here is derived from an EMBL/GenBank/DDBJ whole genome shotgun (WGS) entry which is preliminary data.</text>
</comment>
<gene>
    <name evidence="1" type="ORF">PSYMO_37746</name>
</gene>
<protein>
    <submittedName>
        <fullName evidence="1">Uncharacterized protein</fullName>
    </submittedName>
</protein>
<reference evidence="1 2" key="1">
    <citation type="journal article" date="2011" name="PLoS Pathog.">
        <title>Dynamic evolution of pathogenicity revealed by sequencing and comparative genomics of 19 Pseudomonas syringae isolates.</title>
        <authorList>
            <person name="Baltrus D.A."/>
            <person name="Nishimura M.T."/>
            <person name="Romanchuk A."/>
            <person name="Chang J.H."/>
            <person name="Mukhtar M.S."/>
            <person name="Cherkis K."/>
            <person name="Roach J."/>
            <person name="Grant S.R."/>
            <person name="Jones C.D."/>
            <person name="Dangl J.L."/>
        </authorList>
    </citation>
    <scope>NUCLEOTIDE SEQUENCE [LARGE SCALE GENOMIC DNA]</scope>
    <source>
        <strain evidence="1 2">301020</strain>
    </source>
</reference>
<name>A0A656GN25_PSEA0</name>
<sequence length="36" mass="3958">LYRGIMTPAMIATLAFGWLKIRKHLTQQASSDIPAG</sequence>
<feature type="non-terminal residue" evidence="1">
    <location>
        <position position="36"/>
    </location>
</feature>
<accession>A0A656GN25</accession>
<evidence type="ECO:0000313" key="2">
    <source>
        <dbReference type="Proteomes" id="UP000003465"/>
    </source>
</evidence>
<feature type="non-terminal residue" evidence="1">
    <location>
        <position position="1"/>
    </location>
</feature>
<dbReference type="EMBL" id="AEAG01003047">
    <property type="protein sequence ID" value="EGH26919.1"/>
    <property type="molecule type" value="Genomic_DNA"/>
</dbReference>
<dbReference type="AlphaFoldDB" id="A0A656GN25"/>
<evidence type="ECO:0000313" key="1">
    <source>
        <dbReference type="EMBL" id="EGH26919.1"/>
    </source>
</evidence>